<proteinExistence type="predicted"/>
<evidence type="ECO:0000256" key="1">
    <source>
        <dbReference type="SAM" id="Phobius"/>
    </source>
</evidence>
<sequence>MKNLLYRFLEDRSGATAIEYGLITSLIAIALVAGGISLGNAITGTMDNAALHLENSR</sequence>
<feature type="transmembrane region" description="Helical" evidence="1">
    <location>
        <begin position="20"/>
        <end position="42"/>
    </location>
</feature>
<dbReference type="RefSeq" id="WP_267610444.1">
    <property type="nucleotide sequence ID" value="NZ_JAOVZQ010000001.1"/>
</dbReference>
<gene>
    <name evidence="2" type="ORF">OEG82_00100</name>
</gene>
<comment type="caution">
    <text evidence="2">The sequence shown here is derived from an EMBL/GenBank/DDBJ whole genome shotgun (WGS) entry which is preliminary data.</text>
</comment>
<keyword evidence="1" id="KW-0812">Transmembrane</keyword>
<accession>A0ABT3Y974</accession>
<keyword evidence="1" id="KW-1133">Transmembrane helix</keyword>
<evidence type="ECO:0000313" key="3">
    <source>
        <dbReference type="Proteomes" id="UP001081283"/>
    </source>
</evidence>
<dbReference type="Proteomes" id="UP001081283">
    <property type="component" value="Unassembled WGS sequence"/>
</dbReference>
<reference evidence="2" key="1">
    <citation type="submission" date="2022-10" db="EMBL/GenBank/DDBJ databases">
        <title>Hoeflea sp. J2-29, isolated from marine algae.</title>
        <authorList>
            <person name="Kristyanto S."/>
            <person name="Kim J.M."/>
            <person name="Jeon C.O."/>
        </authorList>
    </citation>
    <scope>NUCLEOTIDE SEQUENCE</scope>
    <source>
        <strain evidence="2">J2-29</strain>
    </source>
</reference>
<keyword evidence="3" id="KW-1185">Reference proteome</keyword>
<organism evidence="2 3">
    <name type="scientific">Hoeflea ulvae</name>
    <dbReference type="NCBI Taxonomy" id="2983764"/>
    <lineage>
        <taxon>Bacteria</taxon>
        <taxon>Pseudomonadati</taxon>
        <taxon>Pseudomonadota</taxon>
        <taxon>Alphaproteobacteria</taxon>
        <taxon>Hyphomicrobiales</taxon>
        <taxon>Rhizobiaceae</taxon>
        <taxon>Hoeflea</taxon>
    </lineage>
</organism>
<dbReference type="InterPro" id="IPR007047">
    <property type="entry name" value="Flp_Fap"/>
</dbReference>
<evidence type="ECO:0000313" key="2">
    <source>
        <dbReference type="EMBL" id="MCY0092454.1"/>
    </source>
</evidence>
<dbReference type="Pfam" id="PF04964">
    <property type="entry name" value="Flp_Fap"/>
    <property type="match status" value="1"/>
</dbReference>
<protein>
    <submittedName>
        <fullName evidence="2">Flp family type IVb pilin</fullName>
    </submittedName>
</protein>
<name>A0ABT3Y974_9HYPH</name>
<keyword evidence="1" id="KW-0472">Membrane</keyword>
<dbReference type="EMBL" id="JAOVZQ010000001">
    <property type="protein sequence ID" value="MCY0092454.1"/>
    <property type="molecule type" value="Genomic_DNA"/>
</dbReference>